<dbReference type="Gramene" id="Os02t0237801-01">
    <property type="protein sequence ID" value="Os02t0237801-01"/>
    <property type="gene ID" value="Os02g0237801"/>
</dbReference>
<dbReference type="PaxDb" id="39947-A0A0P0VGY9"/>
<proteinExistence type="predicted"/>
<gene>
    <name evidence="2" type="ordered locus">Os02g0237801</name>
    <name evidence="2" type="ORF">OSNPB_020237801</name>
</gene>
<protein>
    <submittedName>
        <fullName evidence="2">Os02g0237801 protein</fullName>
    </submittedName>
</protein>
<sequence>MSRSSPHPDLEARVHYIGLGLLIGGHRNPEILKISVQNFRKFEQNLVEFEQILPKFMKKLKNFGRSNIVSEGTEMTEISNPAGSRPTLEEEELHGGSGMSEEWQQPRHRVSSH</sequence>
<reference evidence="2 3" key="3">
    <citation type="journal article" date="2013" name="Rice">
        <title>Improvement of the Oryza sativa Nipponbare reference genome using next generation sequence and optical map data.</title>
        <authorList>
            <person name="Kawahara Y."/>
            <person name="de la Bastide M."/>
            <person name="Hamilton J.P."/>
            <person name="Kanamori H."/>
            <person name="McCombie W.R."/>
            <person name="Ouyang S."/>
            <person name="Schwartz D.C."/>
            <person name="Tanaka T."/>
            <person name="Wu J."/>
            <person name="Zhou S."/>
            <person name="Childs K.L."/>
            <person name="Davidson R.M."/>
            <person name="Lin H."/>
            <person name="Quesada-Ocampo L."/>
            <person name="Vaillancourt B."/>
            <person name="Sakai H."/>
            <person name="Lee S.S."/>
            <person name="Kim J."/>
            <person name="Numa H."/>
            <person name="Itoh T."/>
            <person name="Buell C.R."/>
            <person name="Matsumoto T."/>
        </authorList>
    </citation>
    <scope>NUCLEOTIDE SEQUENCE [LARGE SCALE GENOMIC DNA]</scope>
    <source>
        <strain evidence="3">cv. Nipponbare</strain>
    </source>
</reference>
<feature type="region of interest" description="Disordered" evidence="1">
    <location>
        <begin position="70"/>
        <end position="113"/>
    </location>
</feature>
<evidence type="ECO:0000313" key="3">
    <source>
        <dbReference type="Proteomes" id="UP000059680"/>
    </source>
</evidence>
<evidence type="ECO:0000256" key="1">
    <source>
        <dbReference type="SAM" id="MobiDB-lite"/>
    </source>
</evidence>
<dbReference type="InParanoid" id="A0A0P0VGY9"/>
<dbReference type="Proteomes" id="UP000059680">
    <property type="component" value="Chromosome 2"/>
</dbReference>
<organism evidence="2 3">
    <name type="scientific">Oryza sativa subsp. japonica</name>
    <name type="common">Rice</name>
    <dbReference type="NCBI Taxonomy" id="39947"/>
    <lineage>
        <taxon>Eukaryota</taxon>
        <taxon>Viridiplantae</taxon>
        <taxon>Streptophyta</taxon>
        <taxon>Embryophyta</taxon>
        <taxon>Tracheophyta</taxon>
        <taxon>Spermatophyta</taxon>
        <taxon>Magnoliopsida</taxon>
        <taxon>Liliopsida</taxon>
        <taxon>Poales</taxon>
        <taxon>Poaceae</taxon>
        <taxon>BOP clade</taxon>
        <taxon>Oryzoideae</taxon>
        <taxon>Oryzeae</taxon>
        <taxon>Oryzinae</taxon>
        <taxon>Oryza</taxon>
        <taxon>Oryza sativa</taxon>
    </lineage>
</organism>
<reference evidence="2 3" key="2">
    <citation type="journal article" date="2013" name="Plant Cell Physiol.">
        <title>Rice Annotation Project Database (RAP-DB): an integrative and interactive database for rice genomics.</title>
        <authorList>
            <person name="Sakai H."/>
            <person name="Lee S.S."/>
            <person name="Tanaka T."/>
            <person name="Numa H."/>
            <person name="Kim J."/>
            <person name="Kawahara Y."/>
            <person name="Wakimoto H."/>
            <person name="Yang C.C."/>
            <person name="Iwamoto M."/>
            <person name="Abe T."/>
            <person name="Yamada Y."/>
            <person name="Muto A."/>
            <person name="Inokuchi H."/>
            <person name="Ikemura T."/>
            <person name="Matsumoto T."/>
            <person name="Sasaki T."/>
            <person name="Itoh T."/>
        </authorList>
    </citation>
    <scope>NUCLEOTIDE SEQUENCE [LARGE SCALE GENOMIC DNA]</scope>
    <source>
        <strain evidence="3">cv. Nipponbare</strain>
    </source>
</reference>
<dbReference type="AlphaFoldDB" id="A0A0P0VGY9"/>
<accession>A0A0P0VGY9</accession>
<reference evidence="3" key="1">
    <citation type="journal article" date="2005" name="Nature">
        <title>The map-based sequence of the rice genome.</title>
        <authorList>
            <consortium name="International rice genome sequencing project (IRGSP)"/>
            <person name="Matsumoto T."/>
            <person name="Wu J."/>
            <person name="Kanamori H."/>
            <person name="Katayose Y."/>
            <person name="Fujisawa M."/>
            <person name="Namiki N."/>
            <person name="Mizuno H."/>
            <person name="Yamamoto K."/>
            <person name="Antonio B.A."/>
            <person name="Baba T."/>
            <person name="Sakata K."/>
            <person name="Nagamura Y."/>
            <person name="Aoki H."/>
            <person name="Arikawa K."/>
            <person name="Arita K."/>
            <person name="Bito T."/>
            <person name="Chiden Y."/>
            <person name="Fujitsuka N."/>
            <person name="Fukunaka R."/>
            <person name="Hamada M."/>
            <person name="Harada C."/>
            <person name="Hayashi A."/>
            <person name="Hijishita S."/>
            <person name="Honda M."/>
            <person name="Hosokawa S."/>
            <person name="Ichikawa Y."/>
            <person name="Idonuma A."/>
            <person name="Iijima M."/>
            <person name="Ikeda M."/>
            <person name="Ikeno M."/>
            <person name="Ito K."/>
            <person name="Ito S."/>
            <person name="Ito T."/>
            <person name="Ito Y."/>
            <person name="Ito Y."/>
            <person name="Iwabuchi A."/>
            <person name="Kamiya K."/>
            <person name="Karasawa W."/>
            <person name="Kurita K."/>
            <person name="Katagiri S."/>
            <person name="Kikuta A."/>
            <person name="Kobayashi H."/>
            <person name="Kobayashi N."/>
            <person name="Machita K."/>
            <person name="Maehara T."/>
            <person name="Masukawa M."/>
            <person name="Mizubayashi T."/>
            <person name="Mukai Y."/>
            <person name="Nagasaki H."/>
            <person name="Nagata Y."/>
            <person name="Naito S."/>
            <person name="Nakashima M."/>
            <person name="Nakama Y."/>
            <person name="Nakamichi Y."/>
            <person name="Nakamura M."/>
            <person name="Meguro A."/>
            <person name="Negishi M."/>
            <person name="Ohta I."/>
            <person name="Ohta T."/>
            <person name="Okamoto M."/>
            <person name="Ono N."/>
            <person name="Saji S."/>
            <person name="Sakaguchi M."/>
            <person name="Sakai K."/>
            <person name="Shibata M."/>
            <person name="Shimokawa T."/>
            <person name="Song J."/>
            <person name="Takazaki Y."/>
            <person name="Terasawa K."/>
            <person name="Tsugane M."/>
            <person name="Tsuji K."/>
            <person name="Ueda S."/>
            <person name="Waki K."/>
            <person name="Yamagata H."/>
            <person name="Yamamoto M."/>
            <person name="Yamamoto S."/>
            <person name="Yamane H."/>
            <person name="Yoshiki S."/>
            <person name="Yoshihara R."/>
            <person name="Yukawa K."/>
            <person name="Zhong H."/>
            <person name="Yano M."/>
            <person name="Yuan Q."/>
            <person name="Ouyang S."/>
            <person name="Liu J."/>
            <person name="Jones K.M."/>
            <person name="Gansberger K."/>
            <person name="Moffat K."/>
            <person name="Hill J."/>
            <person name="Bera J."/>
            <person name="Fadrosh D."/>
            <person name="Jin S."/>
            <person name="Johri S."/>
            <person name="Kim M."/>
            <person name="Overton L."/>
            <person name="Reardon M."/>
            <person name="Tsitrin T."/>
            <person name="Vuong H."/>
            <person name="Weaver B."/>
            <person name="Ciecko A."/>
            <person name="Tallon L."/>
            <person name="Jackson J."/>
            <person name="Pai G."/>
            <person name="Aken S.V."/>
            <person name="Utterback T."/>
            <person name="Reidmuller S."/>
            <person name="Feldblyum T."/>
            <person name="Hsiao J."/>
            <person name="Zismann V."/>
            <person name="Iobst S."/>
            <person name="de Vazeille A.R."/>
            <person name="Buell C.R."/>
            <person name="Ying K."/>
            <person name="Li Y."/>
            <person name="Lu T."/>
            <person name="Huang Y."/>
            <person name="Zhao Q."/>
            <person name="Feng Q."/>
            <person name="Zhang L."/>
            <person name="Zhu J."/>
            <person name="Weng Q."/>
            <person name="Mu J."/>
            <person name="Lu Y."/>
            <person name="Fan D."/>
            <person name="Liu Y."/>
            <person name="Guan J."/>
            <person name="Zhang Y."/>
            <person name="Yu S."/>
            <person name="Liu X."/>
            <person name="Zhang Y."/>
            <person name="Hong G."/>
            <person name="Han B."/>
            <person name="Choisne N."/>
            <person name="Demange N."/>
            <person name="Orjeda G."/>
            <person name="Samain S."/>
            <person name="Cattolico L."/>
            <person name="Pelletier E."/>
            <person name="Couloux A."/>
            <person name="Segurens B."/>
            <person name="Wincker P."/>
            <person name="D'Hont A."/>
            <person name="Scarpelli C."/>
            <person name="Weissenbach J."/>
            <person name="Salanoubat M."/>
            <person name="Quetier F."/>
            <person name="Yu Y."/>
            <person name="Kim H.R."/>
            <person name="Rambo T."/>
            <person name="Currie J."/>
            <person name="Collura K."/>
            <person name="Luo M."/>
            <person name="Yang T."/>
            <person name="Ammiraju J.S.S."/>
            <person name="Engler F."/>
            <person name="Soderlund C."/>
            <person name="Wing R.A."/>
            <person name="Palmer L.E."/>
            <person name="de la Bastide M."/>
            <person name="Spiegel L."/>
            <person name="Nascimento L."/>
            <person name="Zutavern T."/>
            <person name="O'Shaughnessy A."/>
            <person name="Dike S."/>
            <person name="Dedhia N."/>
            <person name="Preston R."/>
            <person name="Balija V."/>
            <person name="McCombie W.R."/>
            <person name="Chow T."/>
            <person name="Chen H."/>
            <person name="Chung M."/>
            <person name="Chen C."/>
            <person name="Shaw J."/>
            <person name="Wu H."/>
            <person name="Hsiao K."/>
            <person name="Chao Y."/>
            <person name="Chu M."/>
            <person name="Cheng C."/>
            <person name="Hour A."/>
            <person name="Lee P."/>
            <person name="Lin S."/>
            <person name="Lin Y."/>
            <person name="Liou J."/>
            <person name="Liu S."/>
            <person name="Hsing Y."/>
            <person name="Raghuvanshi S."/>
            <person name="Mohanty A."/>
            <person name="Bharti A.K."/>
            <person name="Gaur A."/>
            <person name="Gupta V."/>
            <person name="Kumar D."/>
            <person name="Ravi V."/>
            <person name="Vij S."/>
            <person name="Kapur A."/>
            <person name="Khurana P."/>
            <person name="Khurana P."/>
            <person name="Khurana J.P."/>
            <person name="Tyagi A.K."/>
            <person name="Gaikwad K."/>
            <person name="Singh A."/>
            <person name="Dalal V."/>
            <person name="Srivastava S."/>
            <person name="Dixit A."/>
            <person name="Pal A.K."/>
            <person name="Ghazi I.A."/>
            <person name="Yadav M."/>
            <person name="Pandit A."/>
            <person name="Bhargava A."/>
            <person name="Sureshbabu K."/>
            <person name="Batra K."/>
            <person name="Sharma T.R."/>
            <person name="Mohapatra T."/>
            <person name="Singh N.K."/>
            <person name="Messing J."/>
            <person name="Nelson A.B."/>
            <person name="Fuks G."/>
            <person name="Kavchok S."/>
            <person name="Keizer G."/>
            <person name="Linton E."/>
            <person name="Llaca V."/>
            <person name="Song R."/>
            <person name="Tanyolac B."/>
            <person name="Young S."/>
            <person name="Ho-Il K."/>
            <person name="Hahn J.H."/>
            <person name="Sangsakoo G."/>
            <person name="Vanavichit A."/>
            <person name="de Mattos Luiz.A.T."/>
            <person name="Zimmer P.D."/>
            <person name="Malone G."/>
            <person name="Dellagostin O."/>
            <person name="de Oliveira A.C."/>
            <person name="Bevan M."/>
            <person name="Bancroft I."/>
            <person name="Minx P."/>
            <person name="Cordum H."/>
            <person name="Wilson R."/>
            <person name="Cheng Z."/>
            <person name="Jin W."/>
            <person name="Jiang J."/>
            <person name="Leong S.A."/>
            <person name="Iwama H."/>
            <person name="Gojobori T."/>
            <person name="Itoh T."/>
            <person name="Niimura Y."/>
            <person name="Fujii Y."/>
            <person name="Habara T."/>
            <person name="Sakai H."/>
            <person name="Sato Y."/>
            <person name="Wilson G."/>
            <person name="Kumar K."/>
            <person name="McCouch S."/>
            <person name="Juretic N."/>
            <person name="Hoen D."/>
            <person name="Wright S."/>
            <person name="Bruskiewich R."/>
            <person name="Bureau T."/>
            <person name="Miyao A."/>
            <person name="Hirochika H."/>
            <person name="Nishikawa T."/>
            <person name="Kadowaki K."/>
            <person name="Sugiura M."/>
            <person name="Burr B."/>
            <person name="Sasaki T."/>
        </authorList>
    </citation>
    <scope>NUCLEOTIDE SEQUENCE [LARGE SCALE GENOMIC DNA]</scope>
    <source>
        <strain evidence="3">cv. Nipponbare</strain>
    </source>
</reference>
<name>A0A0P0VGY9_ORYSJ</name>
<dbReference type="EMBL" id="AP014958">
    <property type="protein sequence ID" value="BAS77828.1"/>
    <property type="molecule type" value="Genomic_DNA"/>
</dbReference>
<dbReference type="SMR" id="A0A0P0VGY9"/>
<evidence type="ECO:0000313" key="2">
    <source>
        <dbReference type="EMBL" id="BAS77828.1"/>
    </source>
</evidence>
<keyword evidence="3" id="KW-1185">Reference proteome</keyword>